<dbReference type="Pfam" id="PF13620">
    <property type="entry name" value="CarboxypepD_reg"/>
    <property type="match status" value="1"/>
</dbReference>
<dbReference type="Gene3D" id="2.40.170.20">
    <property type="entry name" value="TonB-dependent receptor, beta-barrel domain"/>
    <property type="match status" value="1"/>
</dbReference>
<keyword evidence="4" id="KW-0732">Signal</keyword>
<dbReference type="Gene3D" id="2.60.40.1120">
    <property type="entry name" value="Carboxypeptidase-like, regulatory domain"/>
    <property type="match status" value="1"/>
</dbReference>
<evidence type="ECO:0000313" key="6">
    <source>
        <dbReference type="EMBL" id="QNR85433.1"/>
    </source>
</evidence>
<name>A0ABX6TIY8_9SPHI</name>
<comment type="subcellular location">
    <subcellularLocation>
        <location evidence="1">Cell outer membrane</location>
    </subcellularLocation>
</comment>
<feature type="chain" id="PRO_5046051616" evidence="4">
    <location>
        <begin position="25"/>
        <end position="806"/>
    </location>
</feature>
<evidence type="ECO:0000256" key="3">
    <source>
        <dbReference type="ARBA" id="ARBA00023237"/>
    </source>
</evidence>
<evidence type="ECO:0000313" key="7">
    <source>
        <dbReference type="Proteomes" id="UP000516439"/>
    </source>
</evidence>
<proteinExistence type="predicted"/>
<evidence type="ECO:0000256" key="4">
    <source>
        <dbReference type="SAM" id="SignalP"/>
    </source>
</evidence>
<sequence length="806" mass="90505">MMMNLLFKSALFTLLIFSFQTAFAQNIKVSGTVTDKSNKALDYASVALIHLPDSASVALQVTNQQGIYEFANVKSGRYLIKALMMGYGKNQSAPFEVKDMAVKVPSIILTDHAQNLKDVNIVSKMPVIDQKADRVIVNVEQMNTAGDNALEVISRSPGVKLDKDDNIVLKGKKGINVMIDGKMSYMTGMELTTYLKSLPGSVLSKIELISNPPSSFDAAGTAGIINIKLKRNKMQGFNGNLNLGGGYGRYEKVYAGTNLNYNIGKVSTYVRLNAGHYNSYNRLTLNRAIGNEQYNQLNFWHPVTNSLNYSTGADYFINEKHTLGLMVKGFTAPEETKVNSNSVNYNAAGIKMGGTSMFNPQNNTEKNHAINLNYRFKTDTLGGELGFDADYVQYDNSKNETFTNNYLNASDQLIGNPIDLRNKGMGNVSIYSIKADYSLNFSKTLKMETGWKSSWVKSQSDVRFDSLKTEGWVNDPHRTNAFLYNENINAGYLSLDQSFKNIQIKAGLRAEQTLGDGSSSGTNTLIDRKYWKLFPTLFISLKLDSNNLVTVAYRKSINRPSYSSLNPFTFYTDPYTALQGNPLLQPSYANSFEFNYSIKNFRVLTLSYSVSNGSIWEVVYQNNNTKESISRPENLNRTTNFYMATGSPFDVTKWWNNSTEVSVGYNRTTSAVQGNGYNAFSWNWSVMSDNTITLPKNYSLTMYGYYDSPSISGLFRSLGSYQLNIGAKKSFWNKNATLALKVNDIFNTSKFRANLEYNNIKTYWQNEWESRRINLSFTYKFGNMKIKTARSRQTGTGDEENRVGKN</sequence>
<dbReference type="SUPFAM" id="SSF49452">
    <property type="entry name" value="Starch-binding domain-like"/>
    <property type="match status" value="1"/>
</dbReference>
<dbReference type="InterPro" id="IPR041700">
    <property type="entry name" value="OMP_b-brl_3"/>
</dbReference>
<dbReference type="Pfam" id="PF14905">
    <property type="entry name" value="OMP_b-brl_3"/>
    <property type="match status" value="1"/>
</dbReference>
<keyword evidence="2" id="KW-0472">Membrane</keyword>
<dbReference type="RefSeq" id="WP_190327884.1">
    <property type="nucleotide sequence ID" value="NZ_CP061171.1"/>
</dbReference>
<dbReference type="EMBL" id="CP061171">
    <property type="protein sequence ID" value="QNR85433.1"/>
    <property type="molecule type" value="Genomic_DNA"/>
</dbReference>
<gene>
    <name evidence="6" type="ORF">H9N25_02830</name>
</gene>
<feature type="domain" description="Outer membrane protein beta-barrel" evidence="5">
    <location>
        <begin position="377"/>
        <end position="779"/>
    </location>
</feature>
<accession>A0ABX6TIY8</accession>
<protein>
    <submittedName>
        <fullName evidence="6">Outer membrane beta-barrel protein</fullName>
    </submittedName>
</protein>
<dbReference type="Proteomes" id="UP000516439">
    <property type="component" value="Chromosome"/>
</dbReference>
<dbReference type="InterPro" id="IPR013784">
    <property type="entry name" value="Carb-bd-like_fold"/>
</dbReference>
<dbReference type="PANTHER" id="PTHR40980">
    <property type="entry name" value="PLUG DOMAIN-CONTAINING PROTEIN"/>
    <property type="match status" value="1"/>
</dbReference>
<organism evidence="6 7">
    <name type="scientific">Pedobacter riviphilus</name>
    <dbReference type="NCBI Taxonomy" id="2766984"/>
    <lineage>
        <taxon>Bacteria</taxon>
        <taxon>Pseudomonadati</taxon>
        <taxon>Bacteroidota</taxon>
        <taxon>Sphingobacteriia</taxon>
        <taxon>Sphingobacteriales</taxon>
        <taxon>Sphingobacteriaceae</taxon>
        <taxon>Pedobacter</taxon>
    </lineage>
</organism>
<keyword evidence="7" id="KW-1185">Reference proteome</keyword>
<evidence type="ECO:0000256" key="1">
    <source>
        <dbReference type="ARBA" id="ARBA00004442"/>
    </source>
</evidence>
<dbReference type="SUPFAM" id="SSF56935">
    <property type="entry name" value="Porins"/>
    <property type="match status" value="1"/>
</dbReference>
<keyword evidence="3" id="KW-0998">Cell outer membrane</keyword>
<reference evidence="6 7" key="1">
    <citation type="submission" date="2020-09" db="EMBL/GenBank/DDBJ databases">
        <title>Pedobacter sp. SW-16 isolated from soil near Yeocheon.</title>
        <authorList>
            <person name="Im H.S."/>
            <person name="Joung Y."/>
            <person name="Lee S.-S."/>
        </authorList>
    </citation>
    <scope>NUCLEOTIDE SEQUENCE [LARGE SCALE GENOMIC DNA]</scope>
    <source>
        <strain evidence="6 7">SW-16</strain>
    </source>
</reference>
<evidence type="ECO:0000256" key="2">
    <source>
        <dbReference type="ARBA" id="ARBA00023136"/>
    </source>
</evidence>
<dbReference type="PANTHER" id="PTHR40980:SF4">
    <property type="entry name" value="TONB-DEPENDENT RECEPTOR-LIKE BETA-BARREL DOMAIN-CONTAINING PROTEIN"/>
    <property type="match status" value="1"/>
</dbReference>
<evidence type="ECO:0000259" key="5">
    <source>
        <dbReference type="Pfam" id="PF14905"/>
    </source>
</evidence>
<dbReference type="InterPro" id="IPR036942">
    <property type="entry name" value="Beta-barrel_TonB_sf"/>
</dbReference>
<feature type="signal peptide" evidence="4">
    <location>
        <begin position="1"/>
        <end position="24"/>
    </location>
</feature>